<dbReference type="CDD" id="cd16922">
    <property type="entry name" value="HATPase_EvgS-ArcB-TorS-like"/>
    <property type="match status" value="1"/>
</dbReference>
<dbReference type="PROSITE" id="PS50113">
    <property type="entry name" value="PAC"/>
    <property type="match status" value="1"/>
</dbReference>
<keyword evidence="12" id="KW-0472">Membrane</keyword>
<evidence type="ECO:0000256" key="1">
    <source>
        <dbReference type="ARBA" id="ARBA00000085"/>
    </source>
</evidence>
<dbReference type="InterPro" id="IPR004358">
    <property type="entry name" value="Sig_transdc_His_kin-like_C"/>
</dbReference>
<keyword evidence="7" id="KW-0067">ATP-binding</keyword>
<dbReference type="Pfam" id="PF08447">
    <property type="entry name" value="PAS_3"/>
    <property type="match status" value="1"/>
</dbReference>
<dbReference type="InterPro" id="IPR013656">
    <property type="entry name" value="PAS_4"/>
</dbReference>
<dbReference type="Proteomes" id="UP000240708">
    <property type="component" value="Unassembled WGS sequence"/>
</dbReference>
<evidence type="ECO:0000256" key="2">
    <source>
        <dbReference type="ARBA" id="ARBA00012438"/>
    </source>
</evidence>
<dbReference type="InterPro" id="IPR003661">
    <property type="entry name" value="HisK_dim/P_dom"/>
</dbReference>
<dbReference type="PROSITE" id="PS50109">
    <property type="entry name" value="HIS_KIN"/>
    <property type="match status" value="1"/>
</dbReference>
<dbReference type="SMART" id="SM00388">
    <property type="entry name" value="HisKA"/>
    <property type="match status" value="1"/>
</dbReference>
<dbReference type="Gene3D" id="3.30.450.20">
    <property type="entry name" value="PAS domain"/>
    <property type="match status" value="2"/>
</dbReference>
<dbReference type="InterPro" id="IPR000014">
    <property type="entry name" value="PAS"/>
</dbReference>
<evidence type="ECO:0000313" key="18">
    <source>
        <dbReference type="Proteomes" id="UP000240708"/>
    </source>
</evidence>
<dbReference type="SUPFAM" id="SSF47384">
    <property type="entry name" value="Homodimeric domain of signal transducing histidine kinase"/>
    <property type="match status" value="1"/>
</dbReference>
<dbReference type="FunFam" id="3.30.565.10:FF:000010">
    <property type="entry name" value="Sensor histidine kinase RcsC"/>
    <property type="match status" value="1"/>
</dbReference>
<dbReference type="RefSeq" id="WP_106566416.1">
    <property type="nucleotide sequence ID" value="NZ_PYGF01000002.1"/>
</dbReference>
<dbReference type="InterPro" id="IPR005467">
    <property type="entry name" value="His_kinase_dom"/>
</dbReference>
<sequence>MKGRRFDFASGNKKGIYRWFIFLGIAVAFIISLLAFNFFAALRDSQIESIQVSLGKQAELAGKDIQNTFSAMYEDMLFFVNNLEPWTYERSSNETLAFERRARRIFNNHRFILDSVIVIFPKQIVSFRYDQKNNFIHKFHQELEQFGHNDPRVIELRNASKGVGIIIVTNLDRFFNDQLSNFYLGLDTKKFIWRDDVLYPVNLEKNDRSFTPSKDILDKLQEDLYLGLKGQKVGGAYFGDQEKSKKSTIHYYPFRLVPFENKYGVVFIQDISKVGFEVYINYFYILFSLLSLLVLILIILFKFIKNIQVANSTIQAGAKEIKELFRRQTLLLQESKGFIYFQDENGEMYSVSDEVKQVLGYNPEDFKTNFKKYIRPEHNARLDNFIRESMDSQKDNLQFEFDFLHKGGQWVRVKIFEKLLYDDSGNFKGNVGICTDIQEKFESEFKLKESENRLRAVLKSLPDLIFIYDNDGVFRDYYVKDKTLLMAPPESTMGYNFKDIMPEPIRTDLIEAFDKAQKTGKLQYITFEMMVPIGKRIFEARVFKLDEQRMVTMARDITAQKLWEKGLQEAKEAAEQANKAKSEFLANMSHEIRTPMNGLLGIVELMEQTQLDKLQKQYIQVIKDSGKSLTNIINDILDYSKIESGMMELKLTVFHFKNEIIRVFKIFSGLIEKKQIKFTYAFGPLIPGYVRLDKEKLAQILFNIIGNAVKFTPQEGEVHVSIEVEPVLEENIILHFVVKDNGEGIPKEKIALLTEPFVQLDGSNTREFQGTGLGLAISKKLIELMGGDLEIRSEVGVGSEFGFSVFGSVINQSEVFGENRIFDLNEEEVQLLDLAKRCPMDILLVEDNSTNLIFMKMLMDQLGYEVSIARNGLEALEFVKNGRVFDLIFMDIQMPKMNGLDATKHIRGIKGAESMMIVGLSANAFREDIETAYAVGMNNYLTKPVSIHEIAKVISERFKEISIKKEA</sequence>
<dbReference type="InterPro" id="IPR035965">
    <property type="entry name" value="PAS-like_dom_sf"/>
</dbReference>
<dbReference type="SUPFAM" id="SSF52172">
    <property type="entry name" value="CheY-like"/>
    <property type="match status" value="1"/>
</dbReference>
<dbReference type="Pfam" id="PF02518">
    <property type="entry name" value="HATPase_c"/>
    <property type="match status" value="1"/>
</dbReference>
<keyword evidence="12" id="KW-0812">Transmembrane</keyword>
<dbReference type="OrthoDB" id="9811889at2"/>
<evidence type="ECO:0000313" key="17">
    <source>
        <dbReference type="EMBL" id="PSL06491.1"/>
    </source>
</evidence>
<evidence type="ECO:0000259" key="13">
    <source>
        <dbReference type="PROSITE" id="PS50109"/>
    </source>
</evidence>
<evidence type="ECO:0000256" key="9">
    <source>
        <dbReference type="ARBA" id="ARBA00064003"/>
    </source>
</evidence>
<comment type="subunit">
    <text evidence="9">At low DSF concentrations, interacts with RpfF.</text>
</comment>
<accession>A0A2P8EAK0</accession>
<feature type="transmembrane region" description="Helical" evidence="12">
    <location>
        <begin position="20"/>
        <end position="42"/>
    </location>
</feature>
<comment type="catalytic activity">
    <reaction evidence="1">
        <text>ATP + protein L-histidine = ADP + protein N-phospho-L-histidine.</text>
        <dbReference type="EC" id="2.7.13.3"/>
    </reaction>
</comment>
<dbReference type="Pfam" id="PF00512">
    <property type="entry name" value="HisKA"/>
    <property type="match status" value="1"/>
</dbReference>
<dbReference type="InterPro" id="IPR013655">
    <property type="entry name" value="PAS_fold_3"/>
</dbReference>
<dbReference type="InterPro" id="IPR011006">
    <property type="entry name" value="CheY-like_superfamily"/>
</dbReference>
<dbReference type="PROSITE" id="PS50110">
    <property type="entry name" value="RESPONSE_REGULATORY"/>
    <property type="match status" value="1"/>
</dbReference>
<evidence type="ECO:0000256" key="7">
    <source>
        <dbReference type="ARBA" id="ARBA00022840"/>
    </source>
</evidence>
<comment type="caution">
    <text evidence="17">The sequence shown here is derived from an EMBL/GenBank/DDBJ whole genome shotgun (WGS) entry which is preliminary data.</text>
</comment>
<evidence type="ECO:0000259" key="16">
    <source>
        <dbReference type="PROSITE" id="PS50113"/>
    </source>
</evidence>
<dbReference type="GO" id="GO:0000155">
    <property type="term" value="F:phosphorelay sensor kinase activity"/>
    <property type="evidence" value="ECO:0007669"/>
    <property type="project" value="InterPro"/>
</dbReference>
<keyword evidence="3 11" id="KW-0597">Phosphoprotein</keyword>
<dbReference type="InterPro" id="IPR036097">
    <property type="entry name" value="HisK_dim/P_sf"/>
</dbReference>
<proteinExistence type="predicted"/>
<dbReference type="CDD" id="cd17546">
    <property type="entry name" value="REC_hyHK_CKI1_RcsC-like"/>
    <property type="match status" value="1"/>
</dbReference>
<evidence type="ECO:0000259" key="15">
    <source>
        <dbReference type="PROSITE" id="PS50112"/>
    </source>
</evidence>
<dbReference type="Pfam" id="PF08448">
    <property type="entry name" value="PAS_4"/>
    <property type="match status" value="1"/>
</dbReference>
<feature type="domain" description="Histidine kinase" evidence="13">
    <location>
        <begin position="587"/>
        <end position="809"/>
    </location>
</feature>
<dbReference type="EMBL" id="PYGF01000002">
    <property type="protein sequence ID" value="PSL06491.1"/>
    <property type="molecule type" value="Genomic_DNA"/>
</dbReference>
<dbReference type="InterPro" id="IPR001610">
    <property type="entry name" value="PAC"/>
</dbReference>
<keyword evidence="4" id="KW-0808">Transferase</keyword>
<dbReference type="CDD" id="cd00130">
    <property type="entry name" value="PAS"/>
    <property type="match status" value="1"/>
</dbReference>
<dbReference type="SMART" id="SM00448">
    <property type="entry name" value="REC"/>
    <property type="match status" value="1"/>
</dbReference>
<feature type="modified residue" description="4-aspartylphosphate" evidence="11">
    <location>
        <position position="891"/>
    </location>
</feature>
<evidence type="ECO:0000256" key="3">
    <source>
        <dbReference type="ARBA" id="ARBA00022553"/>
    </source>
</evidence>
<dbReference type="SMART" id="SM00091">
    <property type="entry name" value="PAS"/>
    <property type="match status" value="2"/>
</dbReference>
<dbReference type="GO" id="GO:0005524">
    <property type="term" value="F:ATP binding"/>
    <property type="evidence" value="ECO:0007669"/>
    <property type="project" value="UniProtKB-KW"/>
</dbReference>
<dbReference type="FunFam" id="1.10.287.130:FF:000002">
    <property type="entry name" value="Two-component osmosensing histidine kinase"/>
    <property type="match status" value="1"/>
</dbReference>
<dbReference type="AlphaFoldDB" id="A0A2P8EAK0"/>
<dbReference type="Gene3D" id="3.40.50.2300">
    <property type="match status" value="1"/>
</dbReference>
<dbReference type="SMART" id="SM00387">
    <property type="entry name" value="HATPase_c"/>
    <property type="match status" value="1"/>
</dbReference>
<feature type="transmembrane region" description="Helical" evidence="12">
    <location>
        <begin position="282"/>
        <end position="304"/>
    </location>
</feature>
<gene>
    <name evidence="17" type="ORF">CLV48_102307</name>
</gene>
<evidence type="ECO:0000256" key="6">
    <source>
        <dbReference type="ARBA" id="ARBA00022777"/>
    </source>
</evidence>
<dbReference type="CDD" id="cd00082">
    <property type="entry name" value="HisKA"/>
    <property type="match status" value="1"/>
</dbReference>
<keyword evidence="6" id="KW-0418">Kinase</keyword>
<keyword evidence="18" id="KW-1185">Reference proteome</keyword>
<dbReference type="PROSITE" id="PS50112">
    <property type="entry name" value="PAS"/>
    <property type="match status" value="1"/>
</dbReference>
<organism evidence="17 18">
    <name type="scientific">Cecembia rubra</name>
    <dbReference type="NCBI Taxonomy" id="1485585"/>
    <lineage>
        <taxon>Bacteria</taxon>
        <taxon>Pseudomonadati</taxon>
        <taxon>Bacteroidota</taxon>
        <taxon>Cytophagia</taxon>
        <taxon>Cytophagales</taxon>
        <taxon>Cyclobacteriaceae</taxon>
        <taxon>Cecembia</taxon>
    </lineage>
</organism>
<dbReference type="NCBIfam" id="TIGR00229">
    <property type="entry name" value="sensory_box"/>
    <property type="match status" value="1"/>
</dbReference>
<dbReference type="Gene3D" id="1.10.287.130">
    <property type="match status" value="1"/>
</dbReference>
<dbReference type="InterPro" id="IPR000700">
    <property type="entry name" value="PAS-assoc_C"/>
</dbReference>
<evidence type="ECO:0000256" key="10">
    <source>
        <dbReference type="ARBA" id="ARBA00068150"/>
    </source>
</evidence>
<feature type="domain" description="Response regulatory" evidence="14">
    <location>
        <begin position="841"/>
        <end position="958"/>
    </location>
</feature>
<dbReference type="InterPro" id="IPR001789">
    <property type="entry name" value="Sig_transdc_resp-reg_receiver"/>
</dbReference>
<dbReference type="PRINTS" id="PR00344">
    <property type="entry name" value="BCTRLSENSOR"/>
</dbReference>
<keyword evidence="12" id="KW-1133">Transmembrane helix</keyword>
<dbReference type="SMART" id="SM00086">
    <property type="entry name" value="PAC"/>
    <property type="match status" value="1"/>
</dbReference>
<dbReference type="InterPro" id="IPR036890">
    <property type="entry name" value="HATPase_C_sf"/>
</dbReference>
<evidence type="ECO:0000256" key="4">
    <source>
        <dbReference type="ARBA" id="ARBA00022679"/>
    </source>
</evidence>
<dbReference type="InterPro" id="IPR003594">
    <property type="entry name" value="HATPase_dom"/>
</dbReference>
<keyword evidence="8" id="KW-0902">Two-component regulatory system</keyword>
<feature type="domain" description="PAS" evidence="15">
    <location>
        <begin position="331"/>
        <end position="393"/>
    </location>
</feature>
<evidence type="ECO:0000256" key="5">
    <source>
        <dbReference type="ARBA" id="ARBA00022741"/>
    </source>
</evidence>
<evidence type="ECO:0000259" key="14">
    <source>
        <dbReference type="PROSITE" id="PS50110"/>
    </source>
</evidence>
<feature type="domain" description="PAC" evidence="16">
    <location>
        <begin position="397"/>
        <end position="449"/>
    </location>
</feature>
<dbReference type="PANTHER" id="PTHR43047">
    <property type="entry name" value="TWO-COMPONENT HISTIDINE PROTEIN KINASE"/>
    <property type="match status" value="1"/>
</dbReference>
<dbReference type="EC" id="2.7.13.3" evidence="2"/>
<dbReference type="Pfam" id="PF00072">
    <property type="entry name" value="Response_reg"/>
    <property type="match status" value="1"/>
</dbReference>
<dbReference type="Gene3D" id="3.30.565.10">
    <property type="entry name" value="Histidine kinase-like ATPase, C-terminal domain"/>
    <property type="match status" value="1"/>
</dbReference>
<name>A0A2P8EAK0_9BACT</name>
<keyword evidence="5" id="KW-0547">Nucleotide-binding</keyword>
<evidence type="ECO:0000256" key="12">
    <source>
        <dbReference type="SAM" id="Phobius"/>
    </source>
</evidence>
<dbReference type="SUPFAM" id="SSF55785">
    <property type="entry name" value="PYP-like sensor domain (PAS domain)"/>
    <property type="match status" value="2"/>
</dbReference>
<reference evidence="17 18" key="1">
    <citation type="submission" date="2018-03" db="EMBL/GenBank/DDBJ databases">
        <title>Genomic Encyclopedia of Archaeal and Bacterial Type Strains, Phase II (KMG-II): from individual species to whole genera.</title>
        <authorList>
            <person name="Goeker M."/>
        </authorList>
    </citation>
    <scope>NUCLEOTIDE SEQUENCE [LARGE SCALE GENOMIC DNA]</scope>
    <source>
        <strain evidence="17 18">DSM 28057</strain>
    </source>
</reference>
<protein>
    <recommendedName>
        <fullName evidence="10">Sensory/regulatory protein RpfC</fullName>
        <ecNumber evidence="2">2.7.13.3</ecNumber>
    </recommendedName>
</protein>
<evidence type="ECO:0000256" key="11">
    <source>
        <dbReference type="PROSITE-ProRule" id="PRU00169"/>
    </source>
</evidence>
<evidence type="ECO:0000256" key="8">
    <source>
        <dbReference type="ARBA" id="ARBA00023012"/>
    </source>
</evidence>
<dbReference type="SUPFAM" id="SSF55874">
    <property type="entry name" value="ATPase domain of HSP90 chaperone/DNA topoisomerase II/histidine kinase"/>
    <property type="match status" value="1"/>
</dbReference>